<gene>
    <name evidence="2" type="ORF">WAT24_15025</name>
</gene>
<organism evidence="2 3">
    <name type="scientific">Fulvimonas yonginensis</name>
    <dbReference type="NCBI Taxonomy" id="1495200"/>
    <lineage>
        <taxon>Bacteria</taxon>
        <taxon>Pseudomonadati</taxon>
        <taxon>Pseudomonadota</taxon>
        <taxon>Gammaproteobacteria</taxon>
        <taxon>Lysobacterales</taxon>
        <taxon>Rhodanobacteraceae</taxon>
        <taxon>Fulvimonas</taxon>
    </lineage>
</organism>
<dbReference type="Proteomes" id="UP001381174">
    <property type="component" value="Unassembled WGS sequence"/>
</dbReference>
<keyword evidence="3" id="KW-1185">Reference proteome</keyword>
<dbReference type="EMBL" id="JBBBNY010000015">
    <property type="protein sequence ID" value="MEI7038075.1"/>
    <property type="molecule type" value="Genomic_DNA"/>
</dbReference>
<feature type="coiled-coil region" evidence="1">
    <location>
        <begin position="37"/>
        <end position="64"/>
    </location>
</feature>
<reference evidence="2 3" key="1">
    <citation type="journal article" date="2014" name="Int. J. Syst. Evol. Microbiol.">
        <title>Fulvimonas yonginensis sp. nov., isolated from greenhouse soil, and emended description of the genus Fulvimonas.</title>
        <authorList>
            <person name="Ahn J.H."/>
            <person name="Kim S.J."/>
            <person name="Weon H.Y."/>
            <person name="Hong S.B."/>
            <person name="Seok S.J."/>
            <person name="Kwon S.W."/>
        </authorList>
    </citation>
    <scope>NUCLEOTIDE SEQUENCE [LARGE SCALE GENOMIC DNA]</scope>
    <source>
        <strain evidence="2 3">KACC 16952</strain>
    </source>
</reference>
<dbReference type="RefSeq" id="WP_336808719.1">
    <property type="nucleotide sequence ID" value="NZ_JBBBNY010000015.1"/>
</dbReference>
<protein>
    <submittedName>
        <fullName evidence="2">Uncharacterized protein</fullName>
    </submittedName>
</protein>
<comment type="caution">
    <text evidence="2">The sequence shown here is derived from an EMBL/GenBank/DDBJ whole genome shotgun (WGS) entry which is preliminary data.</text>
</comment>
<evidence type="ECO:0000256" key="1">
    <source>
        <dbReference type="SAM" id="Coils"/>
    </source>
</evidence>
<evidence type="ECO:0000313" key="3">
    <source>
        <dbReference type="Proteomes" id="UP001381174"/>
    </source>
</evidence>
<keyword evidence="1" id="KW-0175">Coiled coil</keyword>
<accession>A0ABU8JFL8</accession>
<proteinExistence type="predicted"/>
<evidence type="ECO:0000313" key="2">
    <source>
        <dbReference type="EMBL" id="MEI7038075.1"/>
    </source>
</evidence>
<sequence length="79" mass="9155">MRNALDINHGVDFERAWERLDRAAGKIFRDYWKAKKGNASEEEIERLRQAYDEAQARTHALSRRDEAAIKAVLAEPVDD</sequence>
<name>A0ABU8JFL8_9GAMM</name>